<evidence type="ECO:0000313" key="3">
    <source>
        <dbReference type="Proteomes" id="UP000029424"/>
    </source>
</evidence>
<evidence type="ECO:0000313" key="2">
    <source>
        <dbReference type="EMBL" id="AIO69405.1"/>
    </source>
</evidence>
<protein>
    <submittedName>
        <fullName evidence="2">Uncharacterized protein</fullName>
    </submittedName>
</protein>
<sequence length="71" mass="7601">MRKQDDFRPERSGIRGAAPPIPTLQAANRACARQGGNACERIDGSIGSITSIGGHRRERIGTWPAGLVEES</sequence>
<proteinExistence type="predicted"/>
<feature type="region of interest" description="Disordered" evidence="1">
    <location>
        <begin position="1"/>
        <end position="21"/>
    </location>
</feature>
<dbReference type="AlphaFoldDB" id="A0AAI8FQW2"/>
<feature type="compositionally biased region" description="Basic and acidic residues" evidence="1">
    <location>
        <begin position="1"/>
        <end position="13"/>
    </location>
</feature>
<evidence type="ECO:0000256" key="1">
    <source>
        <dbReference type="SAM" id="MobiDB-lite"/>
    </source>
</evidence>
<dbReference type="KEGG" id="bok:DM82_5669"/>
<dbReference type="EMBL" id="CP008727">
    <property type="protein sequence ID" value="AIO69405.1"/>
    <property type="molecule type" value="Genomic_DNA"/>
</dbReference>
<name>A0AAI8FQW2_9BURK</name>
<gene>
    <name evidence="2" type="ORF">DM82_5669</name>
</gene>
<reference evidence="2 3" key="1">
    <citation type="submission" date="2014-06" db="EMBL/GenBank/DDBJ databases">
        <authorList>
            <person name="Bishop-Lilly K.A."/>
            <person name="Broomall S.M."/>
            <person name="Chain P.S."/>
            <person name="Chertkov O."/>
            <person name="Coyne S.R."/>
            <person name="Daligault H.E."/>
            <person name="Davenport K.W."/>
            <person name="Erkkila T."/>
            <person name="Frey K.G."/>
            <person name="Gibbons H.S."/>
            <person name="Gu W."/>
            <person name="Jaissle J."/>
            <person name="Johnson S.L."/>
            <person name="Koroleva G.I."/>
            <person name="Ladner J.T."/>
            <person name="Lo C.-C."/>
            <person name="Minogue T.D."/>
            <person name="Munk C."/>
            <person name="Palacios G.F."/>
            <person name="Redden C.L."/>
            <person name="Rosenzweig C.N."/>
            <person name="Scholz M.B."/>
            <person name="Teshima H."/>
            <person name="Xu Y."/>
        </authorList>
    </citation>
    <scope>NUCLEOTIDE SEQUENCE [LARGE SCALE GENOMIC DNA]</scope>
    <source>
        <strain evidence="2 3">EO147</strain>
    </source>
</reference>
<organism evidence="2 3">
    <name type="scientific">Burkholderia oklahomensis</name>
    <dbReference type="NCBI Taxonomy" id="342113"/>
    <lineage>
        <taxon>Bacteria</taxon>
        <taxon>Pseudomonadati</taxon>
        <taxon>Pseudomonadota</taxon>
        <taxon>Betaproteobacteria</taxon>
        <taxon>Burkholderiales</taxon>
        <taxon>Burkholderiaceae</taxon>
        <taxon>Burkholderia</taxon>
        <taxon>pseudomallei group</taxon>
    </lineage>
</organism>
<dbReference type="Proteomes" id="UP000029424">
    <property type="component" value="Chromosome 2"/>
</dbReference>
<keyword evidence="3" id="KW-1185">Reference proteome</keyword>
<accession>A0AAI8FQW2</accession>